<reference evidence="1 2" key="1">
    <citation type="submission" date="2017-08" db="EMBL/GenBank/DDBJ databases">
        <title>Draft Genome Sequence of Hafnia alvei CITHA-6 Isolated from Raw Bovine Milk.</title>
        <authorList>
            <person name="Culligan E.P."/>
            <person name="Mcsweeney A."/>
            <person name="O'Doherty C."/>
            <person name="Gleeson E."/>
            <person name="O'Riordan D."/>
            <person name="Sleator R.D."/>
        </authorList>
    </citation>
    <scope>NUCLEOTIDE SEQUENCE [LARGE SCALE GENOMIC DNA]</scope>
    <source>
        <strain evidence="1 2">CITHA-6</strain>
    </source>
</reference>
<name>A0A2A2M6E5_9GAMM</name>
<protein>
    <submittedName>
        <fullName evidence="1">Uncharacterized protein</fullName>
    </submittedName>
</protein>
<keyword evidence="2" id="KW-1185">Reference proteome</keyword>
<organism evidence="1 2">
    <name type="scientific">Hafnia paralvei</name>
    <dbReference type="NCBI Taxonomy" id="546367"/>
    <lineage>
        <taxon>Bacteria</taxon>
        <taxon>Pseudomonadati</taxon>
        <taxon>Pseudomonadota</taxon>
        <taxon>Gammaproteobacteria</taxon>
        <taxon>Enterobacterales</taxon>
        <taxon>Hafniaceae</taxon>
        <taxon>Hafnia</taxon>
    </lineage>
</organism>
<evidence type="ECO:0000313" key="1">
    <source>
        <dbReference type="EMBL" id="PAV94014.1"/>
    </source>
</evidence>
<accession>A0A2A2M6E5</accession>
<gene>
    <name evidence="1" type="ORF">CJD50_22830</name>
</gene>
<proteinExistence type="predicted"/>
<comment type="caution">
    <text evidence="1">The sequence shown here is derived from an EMBL/GenBank/DDBJ whole genome shotgun (WGS) entry which is preliminary data.</text>
</comment>
<dbReference type="EMBL" id="NQMS01000022">
    <property type="protein sequence ID" value="PAV94014.1"/>
    <property type="molecule type" value="Genomic_DNA"/>
</dbReference>
<dbReference type="AlphaFoldDB" id="A0A2A2M6E5"/>
<dbReference type="RefSeq" id="WP_095661843.1">
    <property type="nucleotide sequence ID" value="NZ_NQMS01000022.1"/>
</dbReference>
<dbReference type="Proteomes" id="UP000218796">
    <property type="component" value="Unassembled WGS sequence"/>
</dbReference>
<evidence type="ECO:0000313" key="2">
    <source>
        <dbReference type="Proteomes" id="UP000218796"/>
    </source>
</evidence>
<sequence>MQEEKQQPYFYNPGMSSEQLEDWLNQQCLYVAHYNRLLKEKTALNERLKAISAEIECMTTGNFDGTQSFPWDPSPLAGSHQ</sequence>
<dbReference type="OrthoDB" id="6631660at2"/>